<dbReference type="AlphaFoldDB" id="A0A7G5C6W1"/>
<dbReference type="InterPro" id="IPR029016">
    <property type="entry name" value="GAF-like_dom_sf"/>
</dbReference>
<dbReference type="SUPFAM" id="SSF55781">
    <property type="entry name" value="GAF domain-like"/>
    <property type="match status" value="1"/>
</dbReference>
<dbReference type="EMBL" id="CP041969">
    <property type="protein sequence ID" value="QMV44945.1"/>
    <property type="molecule type" value="Genomic_DNA"/>
</dbReference>
<dbReference type="Gene3D" id="3.30.450.40">
    <property type="match status" value="1"/>
</dbReference>
<dbReference type="Pfam" id="PF01590">
    <property type="entry name" value="GAF"/>
    <property type="match status" value="1"/>
</dbReference>
<organism evidence="2 3">
    <name type="scientific">Cohnella cholangitidis</name>
    <dbReference type="NCBI Taxonomy" id="2598458"/>
    <lineage>
        <taxon>Bacteria</taxon>
        <taxon>Bacillati</taxon>
        <taxon>Bacillota</taxon>
        <taxon>Bacilli</taxon>
        <taxon>Bacillales</taxon>
        <taxon>Paenibacillaceae</taxon>
        <taxon>Cohnella</taxon>
    </lineage>
</organism>
<proteinExistence type="predicted"/>
<dbReference type="Proteomes" id="UP000515679">
    <property type="component" value="Chromosome"/>
</dbReference>
<gene>
    <name evidence="2" type="ORF">FPL14_08560</name>
</gene>
<accession>A0A7G5C6W1</accession>
<name>A0A7G5C6W1_9BACL</name>
<sequence length="143" mass="16045">MNAERLNHLFELLSGATGVQDIAYHRIADGRINPVLKTNTDALGIERWKSVHAQSPVYIAHDFLLTDVVREPRAVAIQDVKNDRRSSEEFFLFGIDSLLIIPVMKGADVEGIVVVASIGQLHEFSEQEIANAERLVEQHIEIF</sequence>
<protein>
    <submittedName>
        <fullName evidence="2">GAF domain-containing protein</fullName>
    </submittedName>
</protein>
<dbReference type="InterPro" id="IPR003018">
    <property type="entry name" value="GAF"/>
</dbReference>
<reference evidence="2 3" key="1">
    <citation type="submission" date="2019-07" db="EMBL/GenBank/DDBJ databases">
        <authorList>
            <person name="Kim J.K."/>
            <person name="Cheong H.-M."/>
            <person name="Choi Y."/>
            <person name="Hwang K.J."/>
            <person name="Lee S."/>
            <person name="Choi C."/>
        </authorList>
    </citation>
    <scope>NUCLEOTIDE SEQUENCE [LARGE SCALE GENOMIC DNA]</scope>
    <source>
        <strain evidence="2 3">KS 22</strain>
    </source>
</reference>
<evidence type="ECO:0000259" key="1">
    <source>
        <dbReference type="Pfam" id="PF01590"/>
    </source>
</evidence>
<evidence type="ECO:0000313" key="3">
    <source>
        <dbReference type="Proteomes" id="UP000515679"/>
    </source>
</evidence>
<keyword evidence="3" id="KW-1185">Reference proteome</keyword>
<dbReference type="KEGG" id="cchl:FPL14_08560"/>
<feature type="domain" description="GAF" evidence="1">
    <location>
        <begin position="6"/>
        <end position="138"/>
    </location>
</feature>
<evidence type="ECO:0000313" key="2">
    <source>
        <dbReference type="EMBL" id="QMV44945.1"/>
    </source>
</evidence>